<dbReference type="InterPro" id="IPR051313">
    <property type="entry name" value="Bact_iron-sidero_bind"/>
</dbReference>
<evidence type="ECO:0000256" key="5">
    <source>
        <dbReference type="ARBA" id="ARBA00022729"/>
    </source>
</evidence>
<accession>A0A7W6K668</accession>
<gene>
    <name evidence="7" type="ORF">GGQ66_004502</name>
</gene>
<evidence type="ECO:0000256" key="3">
    <source>
        <dbReference type="ARBA" id="ARBA00022448"/>
    </source>
</evidence>
<dbReference type="GO" id="GO:1901678">
    <property type="term" value="P:iron coordination entity transport"/>
    <property type="evidence" value="ECO:0007669"/>
    <property type="project" value="UniProtKB-ARBA"/>
</dbReference>
<evidence type="ECO:0000256" key="1">
    <source>
        <dbReference type="ARBA" id="ARBA00004196"/>
    </source>
</evidence>
<protein>
    <submittedName>
        <fullName evidence="7">Iron complex transport system substrate-binding protein</fullName>
    </submittedName>
</protein>
<dbReference type="PANTHER" id="PTHR30532:SF1">
    <property type="entry name" value="IRON(3+)-HYDROXAMATE-BINDING PROTEIN FHUD"/>
    <property type="match status" value="1"/>
</dbReference>
<evidence type="ECO:0000259" key="6">
    <source>
        <dbReference type="PROSITE" id="PS50983"/>
    </source>
</evidence>
<evidence type="ECO:0000313" key="8">
    <source>
        <dbReference type="Proteomes" id="UP000584824"/>
    </source>
</evidence>
<evidence type="ECO:0000256" key="4">
    <source>
        <dbReference type="ARBA" id="ARBA00022496"/>
    </source>
</evidence>
<dbReference type="GO" id="GO:0030288">
    <property type="term" value="C:outer membrane-bounded periplasmic space"/>
    <property type="evidence" value="ECO:0007669"/>
    <property type="project" value="TreeGrafter"/>
</dbReference>
<keyword evidence="4" id="KW-0408">Iron</keyword>
<keyword evidence="3" id="KW-0813">Transport</keyword>
<comment type="caution">
    <text evidence="7">The sequence shown here is derived from an EMBL/GenBank/DDBJ whole genome shotgun (WGS) entry which is preliminary data.</text>
</comment>
<organism evidence="7 8">
    <name type="scientific">Allorhizobium borbori</name>
    <dbReference type="NCBI Taxonomy" id="485907"/>
    <lineage>
        <taxon>Bacteria</taxon>
        <taxon>Pseudomonadati</taxon>
        <taxon>Pseudomonadota</taxon>
        <taxon>Alphaproteobacteria</taxon>
        <taxon>Hyphomicrobiales</taxon>
        <taxon>Rhizobiaceae</taxon>
        <taxon>Rhizobium/Agrobacterium group</taxon>
        <taxon>Allorhizobium</taxon>
    </lineage>
</organism>
<dbReference type="Proteomes" id="UP000584824">
    <property type="component" value="Unassembled WGS sequence"/>
</dbReference>
<comment type="similarity">
    <text evidence="2">Belongs to the bacterial solute-binding protein 8 family.</text>
</comment>
<feature type="domain" description="Fe/B12 periplasmic-binding" evidence="6">
    <location>
        <begin position="38"/>
        <end position="301"/>
    </location>
</feature>
<dbReference type="PRINTS" id="PR01715">
    <property type="entry name" value="FERRIBNDNGPP"/>
</dbReference>
<proteinExistence type="inferred from homology"/>
<sequence length="301" mass="33234">MCGDRSFLTRRHLLASTFVAGLLPGAFGRAQAQTAPMRIISLDYGLSSTLLGLGVTPLAISDRADWGRWVREPELPAEVVDLGSSLEVNRELLAALTPDLILTTPYLDGISDRVAAYGRLLRLSVYAPENGAILEAAVRATRTLAANVGREAEAERFLERSDAFFEDCRARIARKAPPPMAFVNFLDARHARIYGPPGLFDNVLARIGVENAWKEPSNYWGFQTISIEELSRIQDPKTHLVAFDPIPGDVLPKLARSPLWQALPFAQGKQFHVLPPALMFGMVNEGMRFARLLTTLVETRL</sequence>
<keyword evidence="5" id="KW-0732">Signal</keyword>
<evidence type="ECO:0000256" key="2">
    <source>
        <dbReference type="ARBA" id="ARBA00008814"/>
    </source>
</evidence>
<dbReference type="Gene3D" id="3.40.50.1980">
    <property type="entry name" value="Nitrogenase molybdenum iron protein domain"/>
    <property type="match status" value="2"/>
</dbReference>
<dbReference type="InterPro" id="IPR002491">
    <property type="entry name" value="ABC_transptr_periplasmic_BD"/>
</dbReference>
<dbReference type="PANTHER" id="PTHR30532">
    <property type="entry name" value="IRON III DICITRATE-BINDING PERIPLASMIC PROTEIN"/>
    <property type="match status" value="1"/>
</dbReference>
<dbReference type="CDD" id="cd01146">
    <property type="entry name" value="FhuD"/>
    <property type="match status" value="1"/>
</dbReference>
<comment type="subcellular location">
    <subcellularLocation>
        <location evidence="1">Cell envelope</location>
    </subcellularLocation>
</comment>
<keyword evidence="4" id="KW-0406">Ion transport</keyword>
<dbReference type="PROSITE" id="PS50983">
    <property type="entry name" value="FE_B12_PBP"/>
    <property type="match status" value="1"/>
</dbReference>
<dbReference type="SUPFAM" id="SSF53807">
    <property type="entry name" value="Helical backbone' metal receptor"/>
    <property type="match status" value="1"/>
</dbReference>
<name>A0A7W6K668_9HYPH</name>
<reference evidence="7 8" key="1">
    <citation type="submission" date="2020-08" db="EMBL/GenBank/DDBJ databases">
        <title>Genomic Encyclopedia of Type Strains, Phase IV (KMG-IV): sequencing the most valuable type-strain genomes for metagenomic binning, comparative biology and taxonomic classification.</title>
        <authorList>
            <person name="Goeker M."/>
        </authorList>
    </citation>
    <scope>NUCLEOTIDE SEQUENCE [LARGE SCALE GENOMIC DNA]</scope>
    <source>
        <strain evidence="7 8">DSM 26385</strain>
    </source>
</reference>
<dbReference type="Pfam" id="PF01497">
    <property type="entry name" value="Peripla_BP_2"/>
    <property type="match status" value="1"/>
</dbReference>
<keyword evidence="4" id="KW-0410">Iron transport</keyword>
<evidence type="ECO:0000313" key="7">
    <source>
        <dbReference type="EMBL" id="MBB4105914.1"/>
    </source>
</evidence>
<keyword evidence="8" id="KW-1185">Reference proteome</keyword>
<dbReference type="AlphaFoldDB" id="A0A7W6K668"/>
<dbReference type="EMBL" id="JACIDU010000036">
    <property type="protein sequence ID" value="MBB4105914.1"/>
    <property type="molecule type" value="Genomic_DNA"/>
</dbReference>